<evidence type="ECO:0000313" key="3">
    <source>
        <dbReference type="Proteomes" id="UP000030671"/>
    </source>
</evidence>
<dbReference type="GeneID" id="20668224"/>
<feature type="region of interest" description="Disordered" evidence="1">
    <location>
        <begin position="347"/>
        <end position="381"/>
    </location>
</feature>
<dbReference type="RefSeq" id="XP_009547494.1">
    <property type="nucleotide sequence ID" value="XM_009549199.1"/>
</dbReference>
<feature type="compositionally biased region" description="Polar residues" evidence="1">
    <location>
        <begin position="295"/>
        <end position="309"/>
    </location>
</feature>
<dbReference type="KEGG" id="hir:HETIRDRAFT_169525"/>
<protein>
    <submittedName>
        <fullName evidence="2">Uncharacterized protein</fullName>
    </submittedName>
</protein>
<evidence type="ECO:0000313" key="2">
    <source>
        <dbReference type="EMBL" id="ETW80790.1"/>
    </source>
</evidence>
<accession>W4K635</accession>
<feature type="compositionally biased region" description="Basic and acidic residues" evidence="1">
    <location>
        <begin position="215"/>
        <end position="234"/>
    </location>
</feature>
<sequence length="530" mass="58141">MRLGTCNLLSRCPNSPASDDHAQEDLTEAYRAEAGPRVISVPGNIYESYQTPQEAHNAYENARRSGTVKIVNMSAGSRADGLRMPTCDRRPRIPHEHHCAFHAPSSPQSRHNIVPSQPSGSRPGGRSRNASNQGRVPSPNDRSLSMSRSRVRSDTYHPSPGQIRAYEEHRGTPPRDDTRRGSILARRPNASRSSVHVAGRGGAHTPEYHSTLGVHDGHMHSDTRQPNSRTDDYNSARPAAIQTSRLSSEVEARRSPGARITQRSVPSPASESESSSPLTNVTQYEPGIIPVSPTRVVQSDPHATSSSHSPDLHVTQDDSSIFRTGHDALPEPSSLLFSRISPNALPSDNPSLPIRHSPSYINAHGSSQSAMSPRGRQEDDDRVFSAHNGSVHPTNLVPTVRSDEMQDINDISTRSRARVSLARDTNNSYLNLALPTDMDCISVHDTDSEPESPRAVQYSIQMTQESYISNLCPTSIFRYDKHWSPLYPSVDALPGLAGLVQPSCAVYDAVHRIELDPRSPIARRTRISIL</sequence>
<feature type="compositionally biased region" description="Low complexity" evidence="1">
    <location>
        <begin position="115"/>
        <end position="128"/>
    </location>
</feature>
<dbReference type="Proteomes" id="UP000030671">
    <property type="component" value="Unassembled WGS sequence"/>
</dbReference>
<evidence type="ECO:0000256" key="1">
    <source>
        <dbReference type="SAM" id="MobiDB-lite"/>
    </source>
</evidence>
<reference evidence="2 3" key="1">
    <citation type="journal article" date="2012" name="New Phytol.">
        <title>Insight into trade-off between wood decay and parasitism from the genome of a fungal forest pathogen.</title>
        <authorList>
            <person name="Olson A."/>
            <person name="Aerts A."/>
            <person name="Asiegbu F."/>
            <person name="Belbahri L."/>
            <person name="Bouzid O."/>
            <person name="Broberg A."/>
            <person name="Canback B."/>
            <person name="Coutinho P.M."/>
            <person name="Cullen D."/>
            <person name="Dalman K."/>
            <person name="Deflorio G."/>
            <person name="van Diepen L.T."/>
            <person name="Dunand C."/>
            <person name="Duplessis S."/>
            <person name="Durling M."/>
            <person name="Gonthier P."/>
            <person name="Grimwood J."/>
            <person name="Fossdal C.G."/>
            <person name="Hansson D."/>
            <person name="Henrissat B."/>
            <person name="Hietala A."/>
            <person name="Himmelstrand K."/>
            <person name="Hoffmeister D."/>
            <person name="Hogberg N."/>
            <person name="James T.Y."/>
            <person name="Karlsson M."/>
            <person name="Kohler A."/>
            <person name="Kues U."/>
            <person name="Lee Y.H."/>
            <person name="Lin Y.C."/>
            <person name="Lind M."/>
            <person name="Lindquist E."/>
            <person name="Lombard V."/>
            <person name="Lucas S."/>
            <person name="Lunden K."/>
            <person name="Morin E."/>
            <person name="Murat C."/>
            <person name="Park J."/>
            <person name="Raffaello T."/>
            <person name="Rouze P."/>
            <person name="Salamov A."/>
            <person name="Schmutz J."/>
            <person name="Solheim H."/>
            <person name="Stahlberg J."/>
            <person name="Velez H."/>
            <person name="de Vries R.P."/>
            <person name="Wiebenga A."/>
            <person name="Woodward S."/>
            <person name="Yakovlev I."/>
            <person name="Garbelotto M."/>
            <person name="Martin F."/>
            <person name="Grigoriev I.V."/>
            <person name="Stenlid J."/>
        </authorList>
    </citation>
    <scope>NUCLEOTIDE SEQUENCE [LARGE SCALE GENOMIC DNA]</scope>
    <source>
        <strain evidence="2 3">TC 32-1</strain>
    </source>
</reference>
<organism evidence="2 3">
    <name type="scientific">Heterobasidion irregulare (strain TC 32-1)</name>
    <dbReference type="NCBI Taxonomy" id="747525"/>
    <lineage>
        <taxon>Eukaryota</taxon>
        <taxon>Fungi</taxon>
        <taxon>Dikarya</taxon>
        <taxon>Basidiomycota</taxon>
        <taxon>Agaricomycotina</taxon>
        <taxon>Agaricomycetes</taxon>
        <taxon>Russulales</taxon>
        <taxon>Bondarzewiaceae</taxon>
        <taxon>Heterobasidion</taxon>
        <taxon>Heterobasidion annosum species complex</taxon>
    </lineage>
</organism>
<dbReference type="HOGENOM" id="CLU_513929_0_0_1"/>
<dbReference type="EMBL" id="KI925459">
    <property type="protein sequence ID" value="ETW80790.1"/>
    <property type="molecule type" value="Genomic_DNA"/>
</dbReference>
<gene>
    <name evidence="2" type="ORF">HETIRDRAFT_169525</name>
</gene>
<feature type="region of interest" description="Disordered" evidence="1">
    <location>
        <begin position="98"/>
        <end position="316"/>
    </location>
</feature>
<dbReference type="InParanoid" id="W4K635"/>
<name>W4K635_HETIT</name>
<dbReference type="AlphaFoldDB" id="W4K635"/>
<proteinExistence type="predicted"/>
<feature type="compositionally biased region" description="Low complexity" evidence="1">
    <location>
        <begin position="264"/>
        <end position="277"/>
    </location>
</feature>
<feature type="compositionally biased region" description="Basic and acidic residues" evidence="1">
    <location>
        <begin position="165"/>
        <end position="180"/>
    </location>
</feature>
<keyword evidence="3" id="KW-1185">Reference proteome</keyword>